<dbReference type="PROSITE" id="PS51257">
    <property type="entry name" value="PROKAR_LIPOPROTEIN"/>
    <property type="match status" value="1"/>
</dbReference>
<protein>
    <submittedName>
        <fullName evidence="2">6-phosphogluconolactonase</fullName>
        <ecNumber evidence="2">3.1.1.31</ecNumber>
    </submittedName>
</protein>
<sequence length="413" mass="44357">MRRRKLLTLLGSSLIGVLGCGQSSFSPASRSSSFSSSPLTPIVAEQERQKTRRQKGMELVRVYVGTYTGRGSKGIYAFEFNLQTGEANQPRLVAETPNPSFLAIHPSLRFLYAVNEIWGGNKEGTVSAFVIQPDGGLQFLNQQPSKGVGPCHLTVDKTGKFVLVANYGSGSVAVLPILPDGRLGEATCAIQHEGKSVNPQRQEGPHAHSVNLDPANKFAIVADLGIDKLLVYQFDATKGTLKPNDPPFVATAPGAGPRHVAFHPNGKFVYAINELNSTVTAYRYDAVKGTLTEIQTVSTLPQGFTGTNTTAEVQVHPSGRFLYGSNRGHDSIAIFAIDGEGKLTFVGHQPTQGKTPRNFGIDPTGTYLLAANQDSDNLVVFRIDPQTGKLEPTGLTLEIPMPVCVKFLPLNAT</sequence>
<dbReference type="PANTHER" id="PTHR30344:SF1">
    <property type="entry name" value="6-PHOSPHOGLUCONOLACTONASE"/>
    <property type="match status" value="1"/>
</dbReference>
<dbReference type="Proteomes" id="UP001204798">
    <property type="component" value="Unassembled WGS sequence"/>
</dbReference>
<gene>
    <name evidence="2" type="ORF">M2350_001824</name>
</gene>
<organism evidence="2 3">
    <name type="scientific">Candidatus Fervidibacter sacchari</name>
    <dbReference type="NCBI Taxonomy" id="1448929"/>
    <lineage>
        <taxon>Bacteria</taxon>
        <taxon>Candidatus Fervidibacterota</taxon>
        <taxon>Candidatus Fervidibacter</taxon>
    </lineage>
</organism>
<comment type="caution">
    <text evidence="2">The sequence shown here is derived from an EMBL/GenBank/DDBJ whole genome shotgun (WGS) entry which is preliminary data.</text>
</comment>
<dbReference type="RefSeq" id="WP_259095807.1">
    <property type="nucleotide sequence ID" value="NZ_CP130454.1"/>
</dbReference>
<dbReference type="InterPro" id="IPR015943">
    <property type="entry name" value="WD40/YVTN_repeat-like_dom_sf"/>
</dbReference>
<dbReference type="PANTHER" id="PTHR30344">
    <property type="entry name" value="6-PHOSPHOGLUCONOLACTONASE-RELATED"/>
    <property type="match status" value="1"/>
</dbReference>
<dbReference type="EMBL" id="JANUCP010000003">
    <property type="protein sequence ID" value="MCS3919411.1"/>
    <property type="molecule type" value="Genomic_DNA"/>
</dbReference>
<name>A0ABT2EN83_9BACT</name>
<proteinExistence type="inferred from homology"/>
<evidence type="ECO:0000313" key="3">
    <source>
        <dbReference type="Proteomes" id="UP001204798"/>
    </source>
</evidence>
<reference evidence="2 3" key="1">
    <citation type="submission" date="2022-08" db="EMBL/GenBank/DDBJ databases">
        <title>Bacterial and archaeal communities from various locations to study Microbial Dark Matter (Phase II).</title>
        <authorList>
            <person name="Stepanauskas R."/>
        </authorList>
    </citation>
    <scope>NUCLEOTIDE SEQUENCE [LARGE SCALE GENOMIC DNA]</scope>
    <source>
        <strain evidence="2 3">PD1</strain>
    </source>
</reference>
<dbReference type="InterPro" id="IPR050282">
    <property type="entry name" value="Cycloisomerase_2"/>
</dbReference>
<keyword evidence="3" id="KW-1185">Reference proteome</keyword>
<accession>A0ABT2EN83</accession>
<dbReference type="InterPro" id="IPR019405">
    <property type="entry name" value="Lactonase_7-beta_prop"/>
</dbReference>
<dbReference type="Gene3D" id="2.130.10.10">
    <property type="entry name" value="YVTN repeat-like/Quinoprotein amine dehydrogenase"/>
    <property type="match status" value="1"/>
</dbReference>
<dbReference type="GO" id="GO:0017057">
    <property type="term" value="F:6-phosphogluconolactonase activity"/>
    <property type="evidence" value="ECO:0007669"/>
    <property type="project" value="UniProtKB-EC"/>
</dbReference>
<dbReference type="Pfam" id="PF10282">
    <property type="entry name" value="Lactonase"/>
    <property type="match status" value="1"/>
</dbReference>
<dbReference type="InterPro" id="IPR011048">
    <property type="entry name" value="Haem_d1_sf"/>
</dbReference>
<evidence type="ECO:0000313" key="2">
    <source>
        <dbReference type="EMBL" id="MCS3919411.1"/>
    </source>
</evidence>
<dbReference type="SUPFAM" id="SSF51004">
    <property type="entry name" value="C-terminal (heme d1) domain of cytochrome cd1-nitrite reductase"/>
    <property type="match status" value="1"/>
</dbReference>
<comment type="similarity">
    <text evidence="1">Belongs to the cycloisomerase 2 family.</text>
</comment>
<evidence type="ECO:0000256" key="1">
    <source>
        <dbReference type="ARBA" id="ARBA00005564"/>
    </source>
</evidence>
<dbReference type="EC" id="3.1.1.31" evidence="2"/>
<keyword evidence="2" id="KW-0378">Hydrolase</keyword>